<feature type="transmembrane region" description="Helical" evidence="1">
    <location>
        <begin position="99"/>
        <end position="125"/>
    </location>
</feature>
<evidence type="ECO:0000313" key="2">
    <source>
        <dbReference type="EMBL" id="SDJ29961.1"/>
    </source>
</evidence>
<evidence type="ECO:0000256" key="1">
    <source>
        <dbReference type="SAM" id="Phobius"/>
    </source>
</evidence>
<sequence length="128" mass="13753">MRPKHAPRVIDQGSVWILVAVPSIWAGHFLLSYWIAAIWCAKLPAGASLAEIRWVIAGLGALSIAAIAGLGVIAVRRYGGEFLVFEEITESSERGRDRFIGHVTLLLCGLSVMAVLFTVIPGLVIGQC</sequence>
<proteinExistence type="predicted"/>
<dbReference type="RefSeq" id="WP_089850933.1">
    <property type="nucleotide sequence ID" value="NZ_FNEJ01000025.1"/>
</dbReference>
<dbReference type="STRING" id="555512.SAMN04487993_102517"/>
<keyword evidence="1" id="KW-0812">Transmembrane</keyword>
<dbReference type="AlphaFoldDB" id="A0A1G8SL85"/>
<dbReference type="EMBL" id="FNEJ01000025">
    <property type="protein sequence ID" value="SDJ29961.1"/>
    <property type="molecule type" value="Genomic_DNA"/>
</dbReference>
<accession>A0A1G8SL85</accession>
<gene>
    <name evidence="2" type="ORF">SAMN04487993_102517</name>
</gene>
<dbReference type="Proteomes" id="UP000199093">
    <property type="component" value="Unassembled WGS sequence"/>
</dbReference>
<reference evidence="2 3" key="1">
    <citation type="submission" date="2016-10" db="EMBL/GenBank/DDBJ databases">
        <authorList>
            <person name="de Groot N.N."/>
        </authorList>
    </citation>
    <scope>NUCLEOTIDE SEQUENCE [LARGE SCALE GENOMIC DNA]</scope>
    <source>
        <strain evidence="2 3">DSM 26424</strain>
    </source>
</reference>
<keyword evidence="1" id="KW-0472">Membrane</keyword>
<protein>
    <submittedName>
        <fullName evidence="2">Uncharacterized protein</fullName>
    </submittedName>
</protein>
<dbReference type="OrthoDB" id="7264282at2"/>
<organism evidence="2 3">
    <name type="scientific">Salipiger marinus</name>
    <dbReference type="NCBI Taxonomy" id="555512"/>
    <lineage>
        <taxon>Bacteria</taxon>
        <taxon>Pseudomonadati</taxon>
        <taxon>Pseudomonadota</taxon>
        <taxon>Alphaproteobacteria</taxon>
        <taxon>Rhodobacterales</taxon>
        <taxon>Roseobacteraceae</taxon>
        <taxon>Salipiger</taxon>
    </lineage>
</organism>
<feature type="transmembrane region" description="Helical" evidence="1">
    <location>
        <begin position="52"/>
        <end position="79"/>
    </location>
</feature>
<feature type="transmembrane region" description="Helical" evidence="1">
    <location>
        <begin position="15"/>
        <end position="40"/>
    </location>
</feature>
<keyword evidence="1" id="KW-1133">Transmembrane helix</keyword>
<evidence type="ECO:0000313" key="3">
    <source>
        <dbReference type="Proteomes" id="UP000199093"/>
    </source>
</evidence>
<name>A0A1G8SL85_9RHOB</name>
<keyword evidence="3" id="KW-1185">Reference proteome</keyword>